<sequence>GTSVTDLYLAAVERGVGFAPGDVFFADPPTQPFMRLSFSTLPPELITEAAQILGQLISVQTTRRAFMVPPLAECVPLV</sequence>
<dbReference type="InterPro" id="IPR015424">
    <property type="entry name" value="PyrdxlP-dep_Trfase"/>
</dbReference>
<dbReference type="AlphaFoldDB" id="A0A0N8PQP6"/>
<protein>
    <recommendedName>
        <fullName evidence="3">PLP-dependent aminotransferase family protein</fullName>
    </recommendedName>
</protein>
<dbReference type="Gene3D" id="3.90.1150.10">
    <property type="entry name" value="Aspartate Aminotransferase, domain 1"/>
    <property type="match status" value="1"/>
</dbReference>
<dbReference type="EMBL" id="LJCR01003312">
    <property type="protein sequence ID" value="KPV47709.1"/>
    <property type="molecule type" value="Genomic_DNA"/>
</dbReference>
<evidence type="ECO:0000313" key="2">
    <source>
        <dbReference type="Proteomes" id="UP000050509"/>
    </source>
</evidence>
<accession>A0A0N8PQP6</accession>
<keyword evidence="2" id="KW-1185">Reference proteome</keyword>
<gene>
    <name evidence="1" type="ORF">SE17_41985</name>
</gene>
<comment type="caution">
    <text evidence="1">The sequence shown here is derived from an EMBL/GenBank/DDBJ whole genome shotgun (WGS) entry which is preliminary data.</text>
</comment>
<dbReference type="InterPro" id="IPR015422">
    <property type="entry name" value="PyrdxlP-dep_Trfase_small"/>
</dbReference>
<organism evidence="1 2">
    <name type="scientific">Kouleothrix aurantiaca</name>
    <dbReference type="NCBI Taxonomy" id="186479"/>
    <lineage>
        <taxon>Bacteria</taxon>
        <taxon>Bacillati</taxon>
        <taxon>Chloroflexota</taxon>
        <taxon>Chloroflexia</taxon>
        <taxon>Chloroflexales</taxon>
        <taxon>Roseiflexineae</taxon>
        <taxon>Roseiflexaceae</taxon>
        <taxon>Kouleothrix</taxon>
    </lineage>
</organism>
<reference evidence="1 2" key="1">
    <citation type="submission" date="2015-09" db="EMBL/GenBank/DDBJ databases">
        <title>Draft genome sequence of Kouleothrix aurantiaca JCM 19913.</title>
        <authorList>
            <person name="Hemp J."/>
        </authorList>
    </citation>
    <scope>NUCLEOTIDE SEQUENCE [LARGE SCALE GENOMIC DNA]</scope>
    <source>
        <strain evidence="1 2">COM-B</strain>
    </source>
</reference>
<dbReference type="SUPFAM" id="SSF53383">
    <property type="entry name" value="PLP-dependent transferases"/>
    <property type="match status" value="1"/>
</dbReference>
<evidence type="ECO:0008006" key="3">
    <source>
        <dbReference type="Google" id="ProtNLM"/>
    </source>
</evidence>
<dbReference type="Proteomes" id="UP000050509">
    <property type="component" value="Unassembled WGS sequence"/>
</dbReference>
<name>A0A0N8PQP6_9CHLR</name>
<feature type="non-terminal residue" evidence="1">
    <location>
        <position position="1"/>
    </location>
</feature>
<proteinExistence type="predicted"/>
<evidence type="ECO:0000313" key="1">
    <source>
        <dbReference type="EMBL" id="KPV47709.1"/>
    </source>
</evidence>